<feature type="region of interest" description="Disordered" evidence="1">
    <location>
        <begin position="16"/>
        <end position="47"/>
    </location>
</feature>
<proteinExistence type="predicted"/>
<dbReference type="AlphaFoldDB" id="A0A5E4D6W3"/>
<evidence type="ECO:0000313" key="3">
    <source>
        <dbReference type="Proteomes" id="UP000335636"/>
    </source>
</evidence>
<dbReference type="Proteomes" id="UP000335636">
    <property type="component" value="Unassembled WGS sequence"/>
</dbReference>
<feature type="non-terminal residue" evidence="2">
    <location>
        <position position="81"/>
    </location>
</feature>
<feature type="compositionally biased region" description="Low complexity" evidence="1">
    <location>
        <begin position="16"/>
        <end position="33"/>
    </location>
</feature>
<keyword evidence="3" id="KW-1185">Reference proteome</keyword>
<sequence>MEVSAGDVIAYISSSSLASSPASSHGSPNSSNSDTNGNPKNGDLSNIEGILQNDQIDCSMKTSKLSASGWQRVIVVRQNLM</sequence>
<evidence type="ECO:0000256" key="1">
    <source>
        <dbReference type="SAM" id="MobiDB-lite"/>
    </source>
</evidence>
<reference evidence="2" key="1">
    <citation type="submission" date="2019-04" db="EMBL/GenBank/DDBJ databases">
        <authorList>
            <person name="Alioto T."/>
            <person name="Alioto T."/>
        </authorList>
    </citation>
    <scope>NUCLEOTIDE SEQUENCE [LARGE SCALE GENOMIC DNA]</scope>
</reference>
<evidence type="ECO:0000313" key="2">
    <source>
        <dbReference type="EMBL" id="VTJ89758.1"/>
    </source>
</evidence>
<dbReference type="EMBL" id="CABDUW010003792">
    <property type="protein sequence ID" value="VTJ89758.1"/>
    <property type="molecule type" value="Genomic_DNA"/>
</dbReference>
<comment type="caution">
    <text evidence="2">The sequence shown here is derived from an EMBL/GenBank/DDBJ whole genome shotgun (WGS) entry which is preliminary data.</text>
</comment>
<protein>
    <submittedName>
        <fullName evidence="2">Uncharacterized protein</fullName>
    </submittedName>
</protein>
<organism evidence="2 3">
    <name type="scientific">Marmota monax</name>
    <name type="common">Woodchuck</name>
    <dbReference type="NCBI Taxonomy" id="9995"/>
    <lineage>
        <taxon>Eukaryota</taxon>
        <taxon>Metazoa</taxon>
        <taxon>Chordata</taxon>
        <taxon>Craniata</taxon>
        <taxon>Vertebrata</taxon>
        <taxon>Euteleostomi</taxon>
        <taxon>Mammalia</taxon>
        <taxon>Eutheria</taxon>
        <taxon>Euarchontoglires</taxon>
        <taxon>Glires</taxon>
        <taxon>Rodentia</taxon>
        <taxon>Sciuromorpha</taxon>
        <taxon>Sciuridae</taxon>
        <taxon>Xerinae</taxon>
        <taxon>Marmotini</taxon>
        <taxon>Marmota</taxon>
    </lineage>
</organism>
<name>A0A5E4D6W3_MARMO</name>
<accession>A0A5E4D6W3</accession>
<gene>
    <name evidence="2" type="ORF">MONAX_5E018120</name>
</gene>